<dbReference type="Proteomes" id="UP000251993">
    <property type="component" value="Chromosome"/>
</dbReference>
<dbReference type="KEGG" id="run:DR864_14505"/>
<gene>
    <name evidence="3" type="ORF">DR864_14505</name>
</gene>
<proteinExistence type="predicted"/>
<dbReference type="Gene3D" id="3.40.50.1820">
    <property type="entry name" value="alpha/beta hydrolase"/>
    <property type="match status" value="1"/>
</dbReference>
<dbReference type="SUPFAM" id="SSF53474">
    <property type="entry name" value="alpha/beta-Hydrolases"/>
    <property type="match status" value="1"/>
</dbReference>
<dbReference type="PANTHER" id="PTHR12277:SF81">
    <property type="entry name" value="PROTEIN ABHD13"/>
    <property type="match status" value="1"/>
</dbReference>
<dbReference type="OrthoDB" id="9777090at2"/>
<protein>
    <submittedName>
        <fullName evidence="3">Alpha/beta hydrolase</fullName>
    </submittedName>
</protein>
<feature type="transmembrane region" description="Helical" evidence="1">
    <location>
        <begin position="12"/>
        <end position="33"/>
    </location>
</feature>
<keyword evidence="3" id="KW-0378">Hydrolase</keyword>
<dbReference type="InterPro" id="IPR029058">
    <property type="entry name" value="AB_hydrolase_fold"/>
</dbReference>
<accession>A0A344TJQ3</accession>
<evidence type="ECO:0000313" key="3">
    <source>
        <dbReference type="EMBL" id="AXE18874.1"/>
    </source>
</evidence>
<organism evidence="3 4">
    <name type="scientific">Runella rosea</name>
    <dbReference type="NCBI Taxonomy" id="2259595"/>
    <lineage>
        <taxon>Bacteria</taxon>
        <taxon>Pseudomonadati</taxon>
        <taxon>Bacteroidota</taxon>
        <taxon>Cytophagia</taxon>
        <taxon>Cytophagales</taxon>
        <taxon>Spirosomataceae</taxon>
        <taxon>Runella</taxon>
    </lineage>
</organism>
<dbReference type="InterPro" id="IPR022742">
    <property type="entry name" value="Hydrolase_4"/>
</dbReference>
<evidence type="ECO:0000259" key="2">
    <source>
        <dbReference type="Pfam" id="PF12146"/>
    </source>
</evidence>
<sequence>MLEFFTTERLIWIGGIYIVLCIVAYLIQGKFIFKPEKLPQDFEYKYEDLFEELFFDPEPNVRINALRFYQEEASRGLLIYFHGNTRSIKGWSKYAKDFTQHGYDVLMIDYRGFGKSVGKQTEDGIKNDAQYIYNKMRSKYGYVEEKIIIYGRSLGSGFATKLASVNHPKMLILDAPYYSFTRLTTRFLPFLPVSYILKFSIRTDVWIKYVKCPIYIIHGTKDVLIPFRSSVRLANLVPQSSRLIPIYGGGHNNLPDFPEYHRHLADILNDRFDLIFDKYEKRLE</sequence>
<evidence type="ECO:0000256" key="1">
    <source>
        <dbReference type="SAM" id="Phobius"/>
    </source>
</evidence>
<keyword evidence="1" id="KW-0472">Membrane</keyword>
<dbReference type="EMBL" id="CP030850">
    <property type="protein sequence ID" value="AXE18874.1"/>
    <property type="molecule type" value="Genomic_DNA"/>
</dbReference>
<keyword evidence="1" id="KW-0812">Transmembrane</keyword>
<name>A0A344TJQ3_9BACT</name>
<evidence type="ECO:0000313" key="4">
    <source>
        <dbReference type="Proteomes" id="UP000251993"/>
    </source>
</evidence>
<dbReference type="AlphaFoldDB" id="A0A344TJQ3"/>
<dbReference type="PANTHER" id="PTHR12277">
    <property type="entry name" value="ALPHA/BETA HYDROLASE DOMAIN-CONTAINING PROTEIN"/>
    <property type="match status" value="1"/>
</dbReference>
<reference evidence="3 4" key="1">
    <citation type="submission" date="2018-07" db="EMBL/GenBank/DDBJ databases">
        <title>Genome sequencing of Runella.</title>
        <authorList>
            <person name="Baek M.-G."/>
            <person name="Yi H."/>
        </authorList>
    </citation>
    <scope>NUCLEOTIDE SEQUENCE [LARGE SCALE GENOMIC DNA]</scope>
    <source>
        <strain evidence="3 4">HYN0085</strain>
    </source>
</reference>
<keyword evidence="1" id="KW-1133">Transmembrane helix</keyword>
<dbReference type="GO" id="GO:0016787">
    <property type="term" value="F:hydrolase activity"/>
    <property type="evidence" value="ECO:0007669"/>
    <property type="project" value="UniProtKB-KW"/>
</dbReference>
<dbReference type="RefSeq" id="WP_114067655.1">
    <property type="nucleotide sequence ID" value="NZ_CP030850.1"/>
</dbReference>
<dbReference type="Pfam" id="PF12146">
    <property type="entry name" value="Hydrolase_4"/>
    <property type="match status" value="1"/>
</dbReference>
<feature type="domain" description="Serine aminopeptidase S33" evidence="2">
    <location>
        <begin position="74"/>
        <end position="181"/>
    </location>
</feature>
<keyword evidence="4" id="KW-1185">Reference proteome</keyword>